<keyword evidence="3" id="KW-0507">mRNA processing</keyword>
<name>A0A2B7ZHH9_9EURO</name>
<evidence type="ECO:0000256" key="5">
    <source>
        <dbReference type="ARBA" id="ARBA00023242"/>
    </source>
</evidence>
<keyword evidence="4" id="KW-0508">mRNA splicing</keyword>
<dbReference type="Proteomes" id="UP000226031">
    <property type="component" value="Unassembled WGS sequence"/>
</dbReference>
<dbReference type="Pfam" id="PF20636">
    <property type="entry name" value="SMN_G2-BD"/>
    <property type="match status" value="1"/>
</dbReference>
<dbReference type="CDD" id="cd22852">
    <property type="entry name" value="SMN_C"/>
    <property type="match status" value="1"/>
</dbReference>
<dbReference type="InterPro" id="IPR040424">
    <property type="entry name" value="Smn1"/>
</dbReference>
<evidence type="ECO:0000259" key="7">
    <source>
        <dbReference type="Pfam" id="PF20636"/>
    </source>
</evidence>
<evidence type="ECO:0000313" key="9">
    <source>
        <dbReference type="Proteomes" id="UP000226031"/>
    </source>
</evidence>
<proteinExistence type="inferred from homology"/>
<keyword evidence="5" id="KW-0539">Nucleus</keyword>
<comment type="subcellular location">
    <subcellularLocation>
        <location evidence="1">Nucleus</location>
    </subcellularLocation>
</comment>
<dbReference type="GO" id="GO:0005634">
    <property type="term" value="C:nucleus"/>
    <property type="evidence" value="ECO:0007669"/>
    <property type="project" value="UniProtKB-SubCell"/>
</dbReference>
<evidence type="ECO:0000256" key="4">
    <source>
        <dbReference type="ARBA" id="ARBA00023187"/>
    </source>
</evidence>
<keyword evidence="9" id="KW-1185">Reference proteome</keyword>
<dbReference type="VEuPathDB" id="FungiDB:EMCG_03243"/>
<dbReference type="AlphaFoldDB" id="A0A2B7ZHH9"/>
<protein>
    <recommendedName>
        <fullName evidence="7">Survival Motor Neuron Gemin2-binding domain-containing protein</fullName>
    </recommendedName>
</protein>
<evidence type="ECO:0000256" key="6">
    <source>
        <dbReference type="SAM" id="MobiDB-lite"/>
    </source>
</evidence>
<feature type="region of interest" description="Disordered" evidence="6">
    <location>
        <begin position="55"/>
        <end position="110"/>
    </location>
</feature>
<feature type="domain" description="Survival Motor Neuron Gemin2-binding" evidence="7">
    <location>
        <begin position="15"/>
        <end position="34"/>
    </location>
</feature>
<sequence>MGKRKRSKKKPLSQEEIWDDSALIQSWDDAVEEYNLYHSIQARGENVDDVLRAEDARARAEDEDEAEAAVSDSDAEHAAGAQPHGHLHPDAGLESVYEGEADGDGMETTRTALHGEHGDQQETPSAKIKVNPEANHTAGGGFANMPQLVSQGGDDASGADGGLKNLMMAWYFAGYYTGLYEGQQRGANQRS</sequence>
<dbReference type="InterPro" id="IPR049481">
    <property type="entry name" value="SMN_G2-BD"/>
</dbReference>
<dbReference type="STRING" id="73230.A0A2B7ZHH9"/>
<organism evidence="8 9">
    <name type="scientific">[Emmonsia] crescens</name>
    <dbReference type="NCBI Taxonomy" id="73230"/>
    <lineage>
        <taxon>Eukaryota</taxon>
        <taxon>Fungi</taxon>
        <taxon>Dikarya</taxon>
        <taxon>Ascomycota</taxon>
        <taxon>Pezizomycotina</taxon>
        <taxon>Eurotiomycetes</taxon>
        <taxon>Eurotiomycetidae</taxon>
        <taxon>Onygenales</taxon>
        <taxon>Ajellomycetaceae</taxon>
        <taxon>Emergomyces</taxon>
    </lineage>
</organism>
<comment type="similarity">
    <text evidence="2">Belongs to the SMN family.</text>
</comment>
<dbReference type="GO" id="GO:0008380">
    <property type="term" value="P:RNA splicing"/>
    <property type="evidence" value="ECO:0007669"/>
    <property type="project" value="UniProtKB-KW"/>
</dbReference>
<dbReference type="Pfam" id="PF20635">
    <property type="entry name" value="SMN_YG-box"/>
    <property type="match status" value="1"/>
</dbReference>
<dbReference type="GO" id="GO:0006397">
    <property type="term" value="P:mRNA processing"/>
    <property type="evidence" value="ECO:0007669"/>
    <property type="project" value="UniProtKB-KW"/>
</dbReference>
<dbReference type="EMBL" id="PDND01000087">
    <property type="protein sequence ID" value="PGH32623.1"/>
    <property type="molecule type" value="Genomic_DNA"/>
</dbReference>
<evidence type="ECO:0000256" key="3">
    <source>
        <dbReference type="ARBA" id="ARBA00022664"/>
    </source>
</evidence>
<dbReference type="InterPro" id="IPR047313">
    <property type="entry name" value="SMN_C"/>
</dbReference>
<dbReference type="PANTHER" id="PTHR39267:SF1">
    <property type="entry name" value="SURVIVAL MOTOR NEURON PROTEIN"/>
    <property type="match status" value="1"/>
</dbReference>
<reference evidence="8 9" key="1">
    <citation type="submission" date="2017-10" db="EMBL/GenBank/DDBJ databases">
        <title>Comparative genomics in systemic dimorphic fungi from Ajellomycetaceae.</title>
        <authorList>
            <person name="Munoz J.F."/>
            <person name="Mcewen J.G."/>
            <person name="Clay O.K."/>
            <person name="Cuomo C.A."/>
        </authorList>
    </citation>
    <scope>NUCLEOTIDE SEQUENCE [LARGE SCALE GENOMIC DNA]</scope>
    <source>
        <strain evidence="8 9">UAMH4076</strain>
    </source>
</reference>
<dbReference type="CDD" id="cd22851">
    <property type="entry name" value="SMN_N"/>
    <property type="match status" value="1"/>
</dbReference>
<evidence type="ECO:0000256" key="1">
    <source>
        <dbReference type="ARBA" id="ARBA00004123"/>
    </source>
</evidence>
<evidence type="ECO:0000256" key="2">
    <source>
        <dbReference type="ARBA" id="ARBA00005371"/>
    </source>
</evidence>
<accession>A0A2B7ZHH9</accession>
<gene>
    <name evidence="8" type="ORF">GX50_04598</name>
</gene>
<evidence type="ECO:0000313" key="8">
    <source>
        <dbReference type="EMBL" id="PGH32623.1"/>
    </source>
</evidence>
<comment type="caution">
    <text evidence="8">The sequence shown here is derived from an EMBL/GenBank/DDBJ whole genome shotgun (WGS) entry which is preliminary data.</text>
</comment>
<dbReference type="PANTHER" id="PTHR39267">
    <property type="entry name" value="SURVIVAL MOTOR NEURON-LIKE PROTEIN 1"/>
    <property type="match status" value="1"/>
</dbReference>